<dbReference type="Gene3D" id="3.60.40.10">
    <property type="entry name" value="PPM-type phosphatase domain"/>
    <property type="match status" value="1"/>
</dbReference>
<dbReference type="InterPro" id="IPR036457">
    <property type="entry name" value="PPM-type-like_dom_sf"/>
</dbReference>
<comment type="caution">
    <text evidence="2">The sequence shown here is derived from an EMBL/GenBank/DDBJ whole genome shotgun (WGS) entry which is preliminary data.</text>
</comment>
<dbReference type="RefSeq" id="WP_128520785.1">
    <property type="nucleotide sequence ID" value="NZ_CAUWBR010000015.1"/>
</dbReference>
<sequence>MKIQASSRTGKKAQNEDYFGVYQNGRKLITPSSWFHTRLAKDHVGLVVADGVSTSYEPLRAARFACEQMANWQGQGMEQTLQTIDQMIKENMKESMCTLSGGYIEKKRFTYFNVGDSPIFLFRDHSLMLLSQPHTLEGYPHVITSCMGYLTAYYAHSLPIRSEDQLLIASDGILESLSMDALAEALDQNATIEQIFQMALDAGSQDNMTLIRVQI</sequence>
<dbReference type="SMART" id="SM00331">
    <property type="entry name" value="PP2C_SIG"/>
    <property type="match status" value="1"/>
</dbReference>
<dbReference type="AlphaFoldDB" id="A0A3N0I061"/>
<dbReference type="EMBL" id="RJQC01000003">
    <property type="protein sequence ID" value="RNM29722.1"/>
    <property type="molecule type" value="Genomic_DNA"/>
</dbReference>
<gene>
    <name evidence="2" type="ORF">EDX97_08795</name>
</gene>
<dbReference type="SUPFAM" id="SSF81606">
    <property type="entry name" value="PP2C-like"/>
    <property type="match status" value="1"/>
</dbReference>
<protein>
    <recommendedName>
        <fullName evidence="1">PPM-type phosphatase domain-containing protein</fullName>
    </recommendedName>
</protein>
<proteinExistence type="predicted"/>
<keyword evidence="3" id="KW-1185">Reference proteome</keyword>
<name>A0A3N0I061_9FIRM</name>
<feature type="domain" description="PPM-type phosphatase" evidence="1">
    <location>
        <begin position="2"/>
        <end position="215"/>
    </location>
</feature>
<organism evidence="2 3">
    <name type="scientific">Absicoccus porci</name>
    <dbReference type="NCBI Taxonomy" id="2486576"/>
    <lineage>
        <taxon>Bacteria</taxon>
        <taxon>Bacillati</taxon>
        <taxon>Bacillota</taxon>
        <taxon>Erysipelotrichia</taxon>
        <taxon>Erysipelotrichales</taxon>
        <taxon>Erysipelotrichaceae</taxon>
        <taxon>Absicoccus</taxon>
    </lineage>
</organism>
<dbReference type="PROSITE" id="PS51746">
    <property type="entry name" value="PPM_2"/>
    <property type="match status" value="1"/>
</dbReference>
<accession>A0A3N0I061</accession>
<evidence type="ECO:0000313" key="2">
    <source>
        <dbReference type="EMBL" id="RNM29722.1"/>
    </source>
</evidence>
<evidence type="ECO:0000259" key="1">
    <source>
        <dbReference type="PROSITE" id="PS51746"/>
    </source>
</evidence>
<dbReference type="InterPro" id="IPR001932">
    <property type="entry name" value="PPM-type_phosphatase-like_dom"/>
</dbReference>
<dbReference type="Pfam" id="PF07228">
    <property type="entry name" value="SpoIIE"/>
    <property type="match status" value="1"/>
</dbReference>
<evidence type="ECO:0000313" key="3">
    <source>
        <dbReference type="Proteomes" id="UP000276568"/>
    </source>
</evidence>
<reference evidence="2 3" key="1">
    <citation type="submission" date="2018-11" db="EMBL/GenBank/DDBJ databases">
        <title>Clostridium sp. nov., a member of the family Erysipelotrichaceae isolated from pig faeces.</title>
        <authorList>
            <person name="Chang Y.-H."/>
        </authorList>
    </citation>
    <scope>NUCLEOTIDE SEQUENCE [LARGE SCALE GENOMIC DNA]</scope>
    <source>
        <strain evidence="2 3">YH-panp20</strain>
    </source>
</reference>
<dbReference type="Proteomes" id="UP000276568">
    <property type="component" value="Unassembled WGS sequence"/>
</dbReference>
<dbReference type="SMART" id="SM00332">
    <property type="entry name" value="PP2Cc"/>
    <property type="match status" value="1"/>
</dbReference>
<dbReference type="OrthoDB" id="9801841at2"/>